<dbReference type="AlphaFoldDB" id="A0A147K4T2"/>
<gene>
    <name evidence="1" type="ORF">Q75_15745</name>
</gene>
<dbReference type="RefSeq" id="WP_059351909.1">
    <property type="nucleotide sequence ID" value="NZ_LDYG01000051.1"/>
</dbReference>
<evidence type="ECO:0000313" key="1">
    <source>
        <dbReference type="EMBL" id="KUP04440.1"/>
    </source>
</evidence>
<name>A0A147K4T2_9BACI</name>
<dbReference type="EMBL" id="LDYG01000051">
    <property type="protein sequence ID" value="KUP04440.1"/>
    <property type="molecule type" value="Genomic_DNA"/>
</dbReference>
<keyword evidence="2" id="KW-1185">Reference proteome</keyword>
<dbReference type="PATRIC" id="fig|1150625.3.peg.3291"/>
<accession>A0A147K4T2</accession>
<dbReference type="Proteomes" id="UP000074108">
    <property type="component" value="Unassembled WGS sequence"/>
</dbReference>
<comment type="caution">
    <text evidence="1">The sequence shown here is derived from an EMBL/GenBank/DDBJ whole genome shotgun (WGS) entry which is preliminary data.</text>
</comment>
<dbReference type="STRING" id="1150625.Q75_15745"/>
<dbReference type="OrthoDB" id="2956581at2"/>
<protein>
    <submittedName>
        <fullName evidence="1">Uncharacterized protein</fullName>
    </submittedName>
</protein>
<proteinExistence type="predicted"/>
<sequence>MNSKKMFNRYAKGSSHLYFRELGGSNERSNIVKGYVKCKLIHTIGESLIVPDLIFLEEDE</sequence>
<organism evidence="1 2">
    <name type="scientific">Bacillus coahuilensis p1.1.43</name>
    <dbReference type="NCBI Taxonomy" id="1150625"/>
    <lineage>
        <taxon>Bacteria</taxon>
        <taxon>Bacillati</taxon>
        <taxon>Bacillota</taxon>
        <taxon>Bacilli</taxon>
        <taxon>Bacillales</taxon>
        <taxon>Bacillaceae</taxon>
        <taxon>Bacillus</taxon>
    </lineage>
</organism>
<evidence type="ECO:0000313" key="2">
    <source>
        <dbReference type="Proteomes" id="UP000074108"/>
    </source>
</evidence>
<reference evidence="1 2" key="1">
    <citation type="journal article" date="2016" name="Front. Microbiol.">
        <title>Microevolution Analysis of Bacillus coahuilensis Unveils Differences in Phosphorus Acquisition Strategies and Their Regulation.</title>
        <authorList>
            <person name="Gomez-Lunar Z."/>
            <person name="Hernandez-Gonzalez I."/>
            <person name="Rodriguez-Torres M.D."/>
            <person name="Souza V."/>
            <person name="Olmedo-Alvarez G."/>
        </authorList>
    </citation>
    <scope>NUCLEOTIDE SEQUENCE [LARGE SCALE GENOMIC DNA]</scope>
    <source>
        <strain evidence="2">p1.1.43</strain>
    </source>
</reference>